<gene>
    <name evidence="1" type="ORF">HaLaN_20682</name>
</gene>
<evidence type="ECO:0000313" key="1">
    <source>
        <dbReference type="EMBL" id="GFH23120.1"/>
    </source>
</evidence>
<sequence length="202" mass="21222">MNPPPPTSLSPSPTWTPRWSPYLLQPLLQAQLYPAPPTILSPSPTWTPRWSPYLLQPLLQAQPLTLLPPLALQLFGFLPLEVGLYPSKPCLFSVTTTTQPAQAAVIEIPGRGGASAYARAYAPACAPAYASACAPACAPAYAPACASASAPAYASACAPAYLLSTLPHALQPSSREPQLLTTSSNCRSKDMLGGLPLWAPCN</sequence>
<dbReference type="EMBL" id="BLLF01002197">
    <property type="protein sequence ID" value="GFH23120.1"/>
    <property type="molecule type" value="Genomic_DNA"/>
</dbReference>
<organism evidence="1 2">
    <name type="scientific">Haematococcus lacustris</name>
    <name type="common">Green alga</name>
    <name type="synonym">Haematococcus pluvialis</name>
    <dbReference type="NCBI Taxonomy" id="44745"/>
    <lineage>
        <taxon>Eukaryota</taxon>
        <taxon>Viridiplantae</taxon>
        <taxon>Chlorophyta</taxon>
        <taxon>core chlorophytes</taxon>
        <taxon>Chlorophyceae</taxon>
        <taxon>CS clade</taxon>
        <taxon>Chlamydomonadales</taxon>
        <taxon>Haematococcaceae</taxon>
        <taxon>Haematococcus</taxon>
    </lineage>
</organism>
<reference evidence="1 2" key="1">
    <citation type="submission" date="2020-02" db="EMBL/GenBank/DDBJ databases">
        <title>Draft genome sequence of Haematococcus lacustris strain NIES-144.</title>
        <authorList>
            <person name="Morimoto D."/>
            <person name="Nakagawa S."/>
            <person name="Yoshida T."/>
            <person name="Sawayama S."/>
        </authorList>
    </citation>
    <scope>NUCLEOTIDE SEQUENCE [LARGE SCALE GENOMIC DNA]</scope>
    <source>
        <strain evidence="1 2">NIES-144</strain>
    </source>
</reference>
<dbReference type="AlphaFoldDB" id="A0A699ZPN6"/>
<keyword evidence="2" id="KW-1185">Reference proteome</keyword>
<dbReference type="Proteomes" id="UP000485058">
    <property type="component" value="Unassembled WGS sequence"/>
</dbReference>
<comment type="caution">
    <text evidence="1">The sequence shown here is derived from an EMBL/GenBank/DDBJ whole genome shotgun (WGS) entry which is preliminary data.</text>
</comment>
<evidence type="ECO:0000313" key="2">
    <source>
        <dbReference type="Proteomes" id="UP000485058"/>
    </source>
</evidence>
<name>A0A699ZPN6_HAELA</name>
<accession>A0A699ZPN6</accession>
<protein>
    <submittedName>
        <fullName evidence="1">Uncharacterized protein</fullName>
    </submittedName>
</protein>
<proteinExistence type="predicted"/>